<evidence type="ECO:0000313" key="1">
    <source>
        <dbReference type="EMBL" id="KOC69835.1"/>
    </source>
</evidence>
<keyword evidence="2" id="KW-1185">Reference proteome</keyword>
<organism evidence="1 2">
    <name type="scientific">Habropoda laboriosa</name>
    <dbReference type="NCBI Taxonomy" id="597456"/>
    <lineage>
        <taxon>Eukaryota</taxon>
        <taxon>Metazoa</taxon>
        <taxon>Ecdysozoa</taxon>
        <taxon>Arthropoda</taxon>
        <taxon>Hexapoda</taxon>
        <taxon>Insecta</taxon>
        <taxon>Pterygota</taxon>
        <taxon>Neoptera</taxon>
        <taxon>Endopterygota</taxon>
        <taxon>Hymenoptera</taxon>
        <taxon>Apocrita</taxon>
        <taxon>Aculeata</taxon>
        <taxon>Apoidea</taxon>
        <taxon>Anthophila</taxon>
        <taxon>Apidae</taxon>
        <taxon>Habropoda</taxon>
    </lineage>
</organism>
<dbReference type="GO" id="GO:0035861">
    <property type="term" value="C:site of double-strand break"/>
    <property type="evidence" value="ECO:0007669"/>
    <property type="project" value="TreeGrafter"/>
</dbReference>
<dbReference type="GO" id="GO:0031297">
    <property type="term" value="P:replication fork processing"/>
    <property type="evidence" value="ECO:0007669"/>
    <property type="project" value="TreeGrafter"/>
</dbReference>
<reference evidence="1 2" key="1">
    <citation type="submission" date="2015-07" db="EMBL/GenBank/DDBJ databases">
        <title>The genome of Habropoda laboriosa.</title>
        <authorList>
            <person name="Pan H."/>
            <person name="Kapheim K."/>
        </authorList>
    </citation>
    <scope>NUCLEOTIDE SEQUENCE [LARGE SCALE GENOMIC DNA]</scope>
    <source>
        <strain evidence="1">0110345459</strain>
    </source>
</reference>
<dbReference type="EMBL" id="KQ414598">
    <property type="protein sequence ID" value="KOC69835.1"/>
    <property type="molecule type" value="Genomic_DNA"/>
</dbReference>
<name>A0A0L7RG80_9HYME</name>
<dbReference type="GO" id="GO:0000014">
    <property type="term" value="F:single-stranded DNA endodeoxyribonuclease activity"/>
    <property type="evidence" value="ECO:0007669"/>
    <property type="project" value="TreeGrafter"/>
</dbReference>
<dbReference type="GO" id="GO:0000729">
    <property type="term" value="P:DNA double-strand break processing"/>
    <property type="evidence" value="ECO:0007669"/>
    <property type="project" value="TreeGrafter"/>
</dbReference>
<keyword evidence="1" id="KW-0489">Methyltransferase</keyword>
<feature type="non-terminal residue" evidence="1">
    <location>
        <position position="1"/>
    </location>
</feature>
<dbReference type="PANTHER" id="PTHR46060">
    <property type="entry name" value="MARINER MOS1 TRANSPOSASE-LIKE PROTEIN"/>
    <property type="match status" value="1"/>
</dbReference>
<keyword evidence="1" id="KW-0808">Transferase</keyword>
<dbReference type="GO" id="GO:0003690">
    <property type="term" value="F:double-stranded DNA binding"/>
    <property type="evidence" value="ECO:0007669"/>
    <property type="project" value="TreeGrafter"/>
</dbReference>
<dbReference type="GO" id="GO:0000793">
    <property type="term" value="C:condensed chromosome"/>
    <property type="evidence" value="ECO:0007669"/>
    <property type="project" value="TreeGrafter"/>
</dbReference>
<dbReference type="Proteomes" id="UP000053825">
    <property type="component" value="Unassembled WGS sequence"/>
</dbReference>
<dbReference type="GO" id="GO:0044774">
    <property type="term" value="P:mitotic DNA integrity checkpoint signaling"/>
    <property type="evidence" value="ECO:0007669"/>
    <property type="project" value="TreeGrafter"/>
</dbReference>
<dbReference type="GO" id="GO:0003697">
    <property type="term" value="F:single-stranded DNA binding"/>
    <property type="evidence" value="ECO:0007669"/>
    <property type="project" value="TreeGrafter"/>
</dbReference>
<dbReference type="GO" id="GO:0046975">
    <property type="term" value="F:histone H3K36 methyltransferase activity"/>
    <property type="evidence" value="ECO:0007669"/>
    <property type="project" value="TreeGrafter"/>
</dbReference>
<dbReference type="Gene3D" id="3.30.420.10">
    <property type="entry name" value="Ribonuclease H-like superfamily/Ribonuclease H"/>
    <property type="match status" value="1"/>
</dbReference>
<dbReference type="PANTHER" id="PTHR46060:SF2">
    <property type="entry name" value="HISTONE-LYSINE N-METHYLTRANSFERASE SETMAR"/>
    <property type="match status" value="1"/>
</dbReference>
<dbReference type="AlphaFoldDB" id="A0A0L7RG80"/>
<dbReference type="InterPro" id="IPR036397">
    <property type="entry name" value="RNaseH_sf"/>
</dbReference>
<proteinExistence type="predicted"/>
<dbReference type="GO" id="GO:0005634">
    <property type="term" value="C:nucleus"/>
    <property type="evidence" value="ECO:0007669"/>
    <property type="project" value="TreeGrafter"/>
</dbReference>
<dbReference type="GO" id="GO:0032259">
    <property type="term" value="P:methylation"/>
    <property type="evidence" value="ECO:0007669"/>
    <property type="project" value="UniProtKB-KW"/>
</dbReference>
<dbReference type="InterPro" id="IPR052709">
    <property type="entry name" value="Transposase-MT_Hybrid"/>
</dbReference>
<dbReference type="GO" id="GO:0006303">
    <property type="term" value="P:double-strand break repair via nonhomologous end joining"/>
    <property type="evidence" value="ECO:0007669"/>
    <property type="project" value="TreeGrafter"/>
</dbReference>
<dbReference type="GO" id="GO:0042800">
    <property type="term" value="F:histone H3K4 methyltransferase activity"/>
    <property type="evidence" value="ECO:0007669"/>
    <property type="project" value="TreeGrafter"/>
</dbReference>
<sequence>TITAESYSNKLEVQQSTLVNRKGLIILHDNVRPHVASRTIQKLHQLGVEILPHLPYSPDLSPTDSHFFRSLDNFLT</sequence>
<evidence type="ECO:0000313" key="2">
    <source>
        <dbReference type="Proteomes" id="UP000053825"/>
    </source>
</evidence>
<gene>
    <name evidence="1" type="ORF">WH47_07045</name>
</gene>
<dbReference type="STRING" id="597456.A0A0L7RG80"/>
<protein>
    <submittedName>
        <fullName evidence="1">Histone-lysine N-methyltransferase SETMAR</fullName>
    </submittedName>
</protein>
<accession>A0A0L7RG80</accession>
<dbReference type="GO" id="GO:0015074">
    <property type="term" value="P:DNA integration"/>
    <property type="evidence" value="ECO:0007669"/>
    <property type="project" value="TreeGrafter"/>
</dbReference>
<dbReference type="GO" id="GO:0044547">
    <property type="term" value="F:DNA topoisomerase binding"/>
    <property type="evidence" value="ECO:0007669"/>
    <property type="project" value="TreeGrafter"/>
</dbReference>